<evidence type="ECO:0000256" key="5">
    <source>
        <dbReference type="PIRSR" id="PIRSR001227-1"/>
    </source>
</evidence>
<dbReference type="SUPFAM" id="SSF56235">
    <property type="entry name" value="N-terminal nucleophile aminohydrolases (Ntn hydrolases)"/>
    <property type="match status" value="1"/>
</dbReference>
<dbReference type="Gene3D" id="3.60.20.10">
    <property type="entry name" value="Glutamine Phosphoribosylpyrophosphate, subunit 1, domain 1"/>
    <property type="match status" value="1"/>
</dbReference>
<gene>
    <name evidence="7" type="ORF">I8J32_010730</name>
</gene>
<organism evidence="7 8">
    <name type="scientific">Agrilutibacter solisilvae</name>
    <dbReference type="NCBI Taxonomy" id="2763317"/>
    <lineage>
        <taxon>Bacteria</taxon>
        <taxon>Pseudomonadati</taxon>
        <taxon>Pseudomonadota</taxon>
        <taxon>Gammaproteobacteria</taxon>
        <taxon>Lysobacterales</taxon>
        <taxon>Lysobacteraceae</taxon>
        <taxon>Agrilutibacter</taxon>
    </lineage>
</organism>
<proteinExistence type="inferred from homology"/>
<keyword evidence="6" id="KW-0106">Calcium</keyword>
<evidence type="ECO:0000256" key="1">
    <source>
        <dbReference type="ARBA" id="ARBA00006586"/>
    </source>
</evidence>
<dbReference type="GO" id="GO:0017000">
    <property type="term" value="P:antibiotic biosynthetic process"/>
    <property type="evidence" value="ECO:0007669"/>
    <property type="project" value="InterPro"/>
</dbReference>
<feature type="binding site" evidence="6">
    <location>
        <position position="508"/>
    </location>
    <ligand>
        <name>Ca(2+)</name>
        <dbReference type="ChEBI" id="CHEBI:29108"/>
    </ligand>
</feature>
<dbReference type="Pfam" id="PF01804">
    <property type="entry name" value="Penicil_amidase"/>
    <property type="match status" value="1"/>
</dbReference>
<reference evidence="7 8" key="1">
    <citation type="submission" date="2021-03" db="EMBL/GenBank/DDBJ databases">
        <title>Lysobacter sp. nov. isolated from soil of gangwondo yeongwol, south Korea.</title>
        <authorList>
            <person name="Kim K.R."/>
            <person name="Kim K.H."/>
            <person name="Jeon C.O."/>
        </authorList>
    </citation>
    <scope>NUCLEOTIDE SEQUENCE [LARGE SCALE GENOMIC DNA]</scope>
    <source>
        <strain evidence="7 8">R19</strain>
    </source>
</reference>
<dbReference type="KEGG" id="lsf:I8J32_010730"/>
<feature type="binding site" evidence="6">
    <location>
        <position position="338"/>
    </location>
    <ligand>
        <name>Ca(2+)</name>
        <dbReference type="ChEBI" id="CHEBI:29108"/>
    </ligand>
</feature>
<sequence>MSKWIRRGLLGLVLLVLAAMLVGWWLMRGSLPTLEGELALSGLSAPVALERDHRGVVTVQAANEADAMRALGYVHAQERYFEMDLLRRTAAGELAELFGPLAVDTDRRHRVHRFRARVHDGMDTILGQHRASMQAYVDGVNAGLAGLRTRPWPYLLLRTQPEPWQLEDSALVAFAMYFDLQDGENARELALWKMRPHLPPPLYALLTHDGSQWDAPLTGPVRGDARLPTAEEVDLRRLPSPKDPGDALPAPRIVGSNNFAVSGEATRDGRAIVADDMHLGLRAPNLWFRAQLRYADDQAPGGRVDMGGFTLPGLPFVVVGSNGHVAWAYTNSYIDTMDWALQDVCGERATAGCVPATRHRETIVVAGAAPVPMDVDETAWGPVIGRDAQGRALSLRWVAHLPGALNVGLGEMAHASTLASAVEITRRVAIPTQNMLLADRHGAIGWRWLGPIPQRAAGCDGQLPVETAPTGTACGPWPISTSRAPLLQPTRGRLWTGNNRVVGDEILDLAGDGGAVLGARAKQIRDDLFAKKFLDERDLLAVQLDDRALFLQPWWQLLHDRARVARSDALSALAAAAATRPERASPDSVSYRLTRAWRLAVHTRVVDGLTGPARAALDKDFEMPGLPQQEGFIWPMVTQRPAHLLPPRFASWNALFEDAAAQVRGDLEAIGPLAQRSWGEQNTARICHPLSRALPGFLKPALCMPFEPLAGDASMPRVQHPDFGASERMVVSPGREADGFIHMPGGQSGHPMSPYWGAGHDDWVHGRPTPFLPGPPEHVLRLRP</sequence>
<dbReference type="InterPro" id="IPR043147">
    <property type="entry name" value="Penicillin_amidase_A-knob"/>
</dbReference>
<dbReference type="PANTHER" id="PTHR34218">
    <property type="entry name" value="PEPTIDASE S45 PENICILLIN AMIDASE"/>
    <property type="match status" value="1"/>
</dbReference>
<dbReference type="Gene3D" id="2.30.120.10">
    <property type="match status" value="1"/>
</dbReference>
<dbReference type="GO" id="GO:0046872">
    <property type="term" value="F:metal ion binding"/>
    <property type="evidence" value="ECO:0007669"/>
    <property type="project" value="UniProtKB-KW"/>
</dbReference>
<dbReference type="AlphaFoldDB" id="A0A974XYM9"/>
<keyword evidence="2" id="KW-0378">Hydrolase</keyword>
<evidence type="ECO:0000256" key="2">
    <source>
        <dbReference type="ARBA" id="ARBA00022801"/>
    </source>
</evidence>
<evidence type="ECO:0000256" key="3">
    <source>
        <dbReference type="ARBA" id="ARBA00023145"/>
    </source>
</evidence>
<comment type="similarity">
    <text evidence="1">Belongs to the peptidase S45 family.</text>
</comment>
<evidence type="ECO:0000256" key="6">
    <source>
        <dbReference type="PIRSR" id="PIRSR001227-2"/>
    </source>
</evidence>
<dbReference type="PANTHER" id="PTHR34218:SF4">
    <property type="entry name" value="ACYL-HOMOSERINE LACTONE ACYLASE QUIP"/>
    <property type="match status" value="1"/>
</dbReference>
<evidence type="ECO:0000256" key="4">
    <source>
        <dbReference type="ARBA" id="ARBA00038735"/>
    </source>
</evidence>
<dbReference type="Gene3D" id="1.10.1400.10">
    <property type="match status" value="1"/>
</dbReference>
<evidence type="ECO:0000313" key="7">
    <source>
        <dbReference type="EMBL" id="QSX77265.1"/>
    </source>
</evidence>
<feature type="active site" description="Nucleophile" evidence="5">
    <location>
        <position position="256"/>
    </location>
</feature>
<evidence type="ECO:0000313" key="8">
    <source>
        <dbReference type="Proteomes" id="UP000639274"/>
    </source>
</evidence>
<dbReference type="InterPro" id="IPR023343">
    <property type="entry name" value="Penicillin_amidase_dom1"/>
</dbReference>
<dbReference type="InterPro" id="IPR043146">
    <property type="entry name" value="Penicillin_amidase_N_B-knob"/>
</dbReference>
<keyword evidence="6" id="KW-0479">Metal-binding</keyword>
<feature type="binding site" evidence="6">
    <location>
        <position position="335"/>
    </location>
    <ligand>
        <name>Ca(2+)</name>
        <dbReference type="ChEBI" id="CHEBI:29108"/>
    </ligand>
</feature>
<dbReference type="PIRSF" id="PIRSF001227">
    <property type="entry name" value="Pen_acylase"/>
    <property type="match status" value="1"/>
</dbReference>
<dbReference type="InterPro" id="IPR029055">
    <property type="entry name" value="Ntn_hydrolases_N"/>
</dbReference>
<name>A0A974XYM9_9GAMM</name>
<dbReference type="EMBL" id="CP071518">
    <property type="protein sequence ID" value="QSX77265.1"/>
    <property type="molecule type" value="Genomic_DNA"/>
</dbReference>
<dbReference type="InterPro" id="IPR002692">
    <property type="entry name" value="S45"/>
</dbReference>
<protein>
    <submittedName>
        <fullName evidence="7">Penicillin acylase family protein</fullName>
    </submittedName>
</protein>
<dbReference type="Gene3D" id="1.10.439.10">
    <property type="entry name" value="Penicillin Amidohydrolase, domain 1"/>
    <property type="match status" value="1"/>
</dbReference>
<dbReference type="InterPro" id="IPR014395">
    <property type="entry name" value="Pen/GL7ACA/AHL_acylase"/>
</dbReference>
<comment type="subunit">
    <text evidence="4">Heterodimer of an alpha subunit and a beta subunit processed from the same precursor.</text>
</comment>
<dbReference type="GO" id="GO:0016811">
    <property type="term" value="F:hydrolase activity, acting on carbon-nitrogen (but not peptide) bonds, in linear amides"/>
    <property type="evidence" value="ECO:0007669"/>
    <property type="project" value="InterPro"/>
</dbReference>
<keyword evidence="8" id="KW-1185">Reference proteome</keyword>
<feature type="binding site" evidence="6">
    <location>
        <position position="188"/>
    </location>
    <ligand>
        <name>Ca(2+)</name>
        <dbReference type="ChEBI" id="CHEBI:29108"/>
    </ligand>
</feature>
<dbReference type="RefSeq" id="WP_200611940.1">
    <property type="nucleotide sequence ID" value="NZ_CP071518.1"/>
</dbReference>
<dbReference type="CDD" id="cd03747">
    <property type="entry name" value="Ntn_PGA_like"/>
    <property type="match status" value="1"/>
</dbReference>
<comment type="cofactor">
    <cofactor evidence="6">
        <name>Ca(2+)</name>
        <dbReference type="ChEBI" id="CHEBI:29108"/>
    </cofactor>
    <text evidence="6">Binds 1 Ca(2+) ion per dimer.</text>
</comment>
<dbReference type="Proteomes" id="UP000639274">
    <property type="component" value="Chromosome"/>
</dbReference>
<accession>A0A974XYM9</accession>
<keyword evidence="3" id="KW-0865">Zymogen</keyword>